<dbReference type="RefSeq" id="WP_012270445.1">
    <property type="nucleotide sequence ID" value="NC_010322.1"/>
</dbReference>
<protein>
    <recommendedName>
        <fullName evidence="1">FecR N-terminal domain-containing protein</fullName>
    </recommendedName>
</protein>
<feature type="domain" description="FecR N-terminal" evidence="1">
    <location>
        <begin position="8"/>
        <end position="46"/>
    </location>
</feature>
<sequence length="94" mass="10390">MSPEILHEAAEWLVRLEGQPSGRDREAFRAWLAQDSEHLEAFQRMHETLGPMQVLKQAPACSAQLSCNQQRLSSRGLKALALIVAVVLALSLAL</sequence>
<organism evidence="2 3">
    <name type="scientific">Pseudomonas putida (strain GB-1)</name>
    <dbReference type="NCBI Taxonomy" id="76869"/>
    <lineage>
        <taxon>Bacteria</taxon>
        <taxon>Pseudomonadati</taxon>
        <taxon>Pseudomonadota</taxon>
        <taxon>Gammaproteobacteria</taxon>
        <taxon>Pseudomonadales</taxon>
        <taxon>Pseudomonadaceae</taxon>
        <taxon>Pseudomonas</taxon>
    </lineage>
</organism>
<dbReference type="InterPro" id="IPR032623">
    <property type="entry name" value="FecR_N"/>
</dbReference>
<reference evidence="2 3" key="1">
    <citation type="submission" date="2008-01" db="EMBL/GenBank/DDBJ databases">
        <title>Complete sequence of Pseudomonas putida GB-1.</title>
        <authorList>
            <consortium name="US DOE Joint Genome Institute"/>
            <person name="Copeland A."/>
            <person name="Lucas S."/>
            <person name="Lapidus A."/>
            <person name="Barry K."/>
            <person name="Glavina del Rio T."/>
            <person name="Dalin E."/>
            <person name="Tice H."/>
            <person name="Pitluck S."/>
            <person name="Bruce D."/>
            <person name="Goodwin L."/>
            <person name="Chertkov O."/>
            <person name="Brettin T."/>
            <person name="Detter J.C."/>
            <person name="Han C."/>
            <person name="Kuske C.R."/>
            <person name="Schmutz J."/>
            <person name="Larimer F."/>
            <person name="Land M."/>
            <person name="Hauser L."/>
            <person name="Kyrpides N."/>
            <person name="Kim E."/>
            <person name="McCarthy J.K."/>
            <person name="Richardson P."/>
        </authorList>
    </citation>
    <scope>NUCLEOTIDE SEQUENCE [LARGE SCALE GENOMIC DNA]</scope>
    <source>
        <strain evidence="2 3">GB-1</strain>
    </source>
</reference>
<evidence type="ECO:0000313" key="2">
    <source>
        <dbReference type="EMBL" id="ABY96643.1"/>
    </source>
</evidence>
<accession>B0KNA3</accession>
<dbReference type="EMBL" id="CP000926">
    <property type="protein sequence ID" value="ABY96643.1"/>
    <property type="molecule type" value="Genomic_DNA"/>
</dbReference>
<dbReference type="KEGG" id="ppg:PputGB1_0733"/>
<dbReference type="AlphaFoldDB" id="B0KNA3"/>
<dbReference type="Pfam" id="PF16220">
    <property type="entry name" value="DUF4880"/>
    <property type="match status" value="1"/>
</dbReference>
<proteinExistence type="predicted"/>
<evidence type="ECO:0000313" key="3">
    <source>
        <dbReference type="Proteomes" id="UP000002157"/>
    </source>
</evidence>
<gene>
    <name evidence="2" type="ordered locus">PputGB1_0733</name>
</gene>
<name>B0KNA3_PSEPG</name>
<dbReference type="Proteomes" id="UP000002157">
    <property type="component" value="Chromosome"/>
</dbReference>
<evidence type="ECO:0000259" key="1">
    <source>
        <dbReference type="Pfam" id="PF16220"/>
    </source>
</evidence>
<dbReference type="HOGENOM" id="CLU_2383902_0_0_6"/>